<organism evidence="2 4">
    <name type="scientific">Saccharopolyspora gregorii</name>
    <dbReference type="NCBI Taxonomy" id="33914"/>
    <lineage>
        <taxon>Bacteria</taxon>
        <taxon>Bacillati</taxon>
        <taxon>Actinomycetota</taxon>
        <taxon>Actinomycetes</taxon>
        <taxon>Pseudonocardiales</taxon>
        <taxon>Pseudonocardiaceae</taxon>
        <taxon>Saccharopolyspora</taxon>
    </lineage>
</organism>
<reference evidence="4" key="2">
    <citation type="journal article" date="2019" name="Int. J. Syst. Evol. Microbiol.">
        <title>The Global Catalogue of Microorganisms (GCM) 10K type strain sequencing project: providing services to taxonomists for standard genome sequencing and annotation.</title>
        <authorList>
            <consortium name="The Broad Institute Genomics Platform"/>
            <consortium name="The Broad Institute Genome Sequencing Center for Infectious Disease"/>
            <person name="Wu L."/>
            <person name="Ma J."/>
        </authorList>
    </citation>
    <scope>NUCLEOTIDE SEQUENCE [LARGE SCALE GENOMIC DNA]</scope>
    <source>
        <strain evidence="4">JCM 9687</strain>
    </source>
</reference>
<dbReference type="Gene3D" id="3.40.710.10">
    <property type="entry name" value="DD-peptidase/beta-lactamase superfamily"/>
    <property type="match status" value="1"/>
</dbReference>
<evidence type="ECO:0000313" key="4">
    <source>
        <dbReference type="Proteomes" id="UP001500483"/>
    </source>
</evidence>
<dbReference type="RefSeq" id="WP_344924431.1">
    <property type="nucleotide sequence ID" value="NZ_BAAAYK010000025.1"/>
</dbReference>
<reference evidence="2" key="3">
    <citation type="submission" date="2023-12" db="EMBL/GenBank/DDBJ databases">
        <authorList>
            <person name="Sun Q."/>
            <person name="Inoue M."/>
        </authorList>
    </citation>
    <scope>NUCLEOTIDE SEQUENCE</scope>
    <source>
        <strain evidence="2">JCM 9687</strain>
    </source>
</reference>
<dbReference type="EMBL" id="BAAAYK010000025">
    <property type="protein sequence ID" value="GAA3353914.1"/>
    <property type="molecule type" value="Genomic_DNA"/>
</dbReference>
<gene>
    <name evidence="2" type="ORF">GCM10020366_08890</name>
    <name evidence="3" type="ORF">GCM10020366_38920</name>
</gene>
<dbReference type="PANTHER" id="PTHR35333:SF3">
    <property type="entry name" value="BETA-LACTAMASE-TYPE TRANSPEPTIDASE FOLD CONTAINING PROTEIN"/>
    <property type="match status" value="1"/>
</dbReference>
<dbReference type="PANTHER" id="PTHR35333">
    <property type="entry name" value="BETA-LACTAMASE"/>
    <property type="match status" value="1"/>
</dbReference>
<feature type="domain" description="Beta-lactamase class A catalytic" evidence="1">
    <location>
        <begin position="22"/>
        <end position="270"/>
    </location>
</feature>
<keyword evidence="4" id="KW-1185">Reference proteome</keyword>
<proteinExistence type="predicted"/>
<dbReference type="GO" id="GO:0016787">
    <property type="term" value="F:hydrolase activity"/>
    <property type="evidence" value="ECO:0007669"/>
    <property type="project" value="UniProtKB-KW"/>
</dbReference>
<sequence>MNAEALIGELLAELDDGGLRGSFLVRDLDSGREIGIEPDVAHPVASLIKIPLVAATLERVRRGELDGAAEVLVRPGAIIKPGPTGLSRFRHPARVALDDLMYLAVALSDNVAADALFALTSPAEVTRMLREWGLRGITARHLVGDLSETPAERFAAADVHLAHALAIGARTADRGHPLAQLDVTRANSGSARDFVDLLQELWRPDRIAEPVAERTRELLGANLLRHRLAPDFSSDATTWSSKTGTLLNLRHEVGVVEHDDGHRFAIAALTESRVPAATQPEAEFLMARTARRLRDHLRRW</sequence>
<dbReference type="SUPFAM" id="SSF56601">
    <property type="entry name" value="beta-lactamase/transpeptidase-like"/>
    <property type="match status" value="1"/>
</dbReference>
<evidence type="ECO:0000313" key="3">
    <source>
        <dbReference type="EMBL" id="GAA3360134.1"/>
    </source>
</evidence>
<reference evidence="2" key="1">
    <citation type="journal article" date="2014" name="Int. J. Syst. Evol. Microbiol.">
        <title>Complete genome of a new Firmicutes species belonging to the dominant human colonic microbiota ('Ruminococcus bicirculans') reveals two chromosomes and a selective capacity to utilize plant glucans.</title>
        <authorList>
            <consortium name="NISC Comparative Sequencing Program"/>
            <person name="Wegmann U."/>
            <person name="Louis P."/>
            <person name="Goesmann A."/>
            <person name="Henrissat B."/>
            <person name="Duncan S.H."/>
            <person name="Flint H.J."/>
        </authorList>
    </citation>
    <scope>NUCLEOTIDE SEQUENCE</scope>
    <source>
        <strain evidence="2">JCM 9687</strain>
    </source>
</reference>
<dbReference type="InterPro" id="IPR000871">
    <property type="entry name" value="Beta-lactam_class-A"/>
</dbReference>
<evidence type="ECO:0000259" key="1">
    <source>
        <dbReference type="Pfam" id="PF13354"/>
    </source>
</evidence>
<dbReference type="EMBL" id="BAAAYK010000038">
    <property type="protein sequence ID" value="GAA3360134.1"/>
    <property type="molecule type" value="Genomic_DNA"/>
</dbReference>
<evidence type="ECO:0000313" key="2">
    <source>
        <dbReference type="EMBL" id="GAA3353914.1"/>
    </source>
</evidence>
<dbReference type="Pfam" id="PF13354">
    <property type="entry name" value="Beta-lactamase2"/>
    <property type="match status" value="1"/>
</dbReference>
<comment type="caution">
    <text evidence="2">The sequence shown here is derived from an EMBL/GenBank/DDBJ whole genome shotgun (WGS) entry which is preliminary data.</text>
</comment>
<accession>A0ABP6RI35</accession>
<name>A0ABP6RI35_9PSEU</name>
<dbReference type="InterPro" id="IPR012338">
    <property type="entry name" value="Beta-lactam/transpept-like"/>
</dbReference>
<keyword evidence="2" id="KW-0378">Hydrolase</keyword>
<dbReference type="Proteomes" id="UP001500483">
    <property type="component" value="Unassembled WGS sequence"/>
</dbReference>
<dbReference type="InterPro" id="IPR045155">
    <property type="entry name" value="Beta-lactam_cat"/>
</dbReference>
<protein>
    <submittedName>
        <fullName evidence="2">Serine hydrolase</fullName>
    </submittedName>
</protein>